<feature type="signal peptide" evidence="1">
    <location>
        <begin position="1"/>
        <end position="19"/>
    </location>
</feature>
<dbReference type="EMBL" id="FMYK01000002">
    <property type="protein sequence ID" value="SDB92136.1"/>
    <property type="molecule type" value="Genomic_DNA"/>
</dbReference>
<evidence type="ECO:0000313" key="3">
    <source>
        <dbReference type="Proteomes" id="UP000242317"/>
    </source>
</evidence>
<dbReference type="AlphaFoldDB" id="A0A1G6HFB2"/>
<dbReference type="OrthoDB" id="6692624at2"/>
<dbReference type="RefSeq" id="WP_092616366.1">
    <property type="nucleotide sequence ID" value="NZ_FMYK01000002.1"/>
</dbReference>
<proteinExistence type="predicted"/>
<dbReference type="Proteomes" id="UP000242317">
    <property type="component" value="Unassembled WGS sequence"/>
</dbReference>
<evidence type="ECO:0000313" key="2">
    <source>
        <dbReference type="EMBL" id="SDB92136.1"/>
    </source>
</evidence>
<gene>
    <name evidence="2" type="ORF">SAMN05421749_102108</name>
</gene>
<name>A0A1G6HFB2_9GAMM</name>
<protein>
    <submittedName>
        <fullName evidence="2">Uncharacterized protein</fullName>
    </submittedName>
</protein>
<evidence type="ECO:0000256" key="1">
    <source>
        <dbReference type="SAM" id="SignalP"/>
    </source>
</evidence>
<accession>A0A1G6HFB2</accession>
<reference evidence="3" key="1">
    <citation type="submission" date="2016-09" db="EMBL/GenBank/DDBJ databases">
        <authorList>
            <person name="Varghese N."/>
            <person name="Submissions S."/>
        </authorList>
    </citation>
    <scope>NUCLEOTIDE SEQUENCE [LARGE SCALE GENOMIC DNA]</scope>
    <source>
        <strain evidence="3">ANC 3699</strain>
    </source>
</reference>
<keyword evidence="1" id="KW-0732">Signal</keyword>
<sequence length="178" mass="20357">MMKRFIFLALLFSLTQSIAVVELDMENQNLALSELAEMFYDDQDEPIYQQDFLQATQLDFSLHSLKHVDDYLHTVRPDFANLDQAQQFGIVLRAGAYVGEVIRRNDQKTQWYWVDYDTAVALNPELFANFPRSVELAAVLTDGNQFTFPLNKVVKYMQNGAEDSVAFFAEATVAQPAQ</sequence>
<keyword evidence="3" id="KW-1185">Reference proteome</keyword>
<feature type="chain" id="PRO_5017270412" evidence="1">
    <location>
        <begin position="20"/>
        <end position="178"/>
    </location>
</feature>
<organism evidence="2 3">
    <name type="scientific">Acinetobacter marinus</name>
    <dbReference type="NCBI Taxonomy" id="281375"/>
    <lineage>
        <taxon>Bacteria</taxon>
        <taxon>Pseudomonadati</taxon>
        <taxon>Pseudomonadota</taxon>
        <taxon>Gammaproteobacteria</taxon>
        <taxon>Moraxellales</taxon>
        <taxon>Moraxellaceae</taxon>
        <taxon>Acinetobacter</taxon>
    </lineage>
</organism>